<comment type="caution">
    <text evidence="4">The sequence shown here is derived from an EMBL/GenBank/DDBJ whole genome shotgun (WGS) entry which is preliminary data.</text>
</comment>
<dbReference type="EMBL" id="WKQN01000004">
    <property type="protein sequence ID" value="MSC62948.1"/>
    <property type="molecule type" value="Genomic_DNA"/>
</dbReference>
<feature type="transmembrane region" description="Helical" evidence="1">
    <location>
        <begin position="12"/>
        <end position="34"/>
    </location>
</feature>
<keyword evidence="1" id="KW-0472">Membrane</keyword>
<gene>
    <name evidence="4" type="ORF">CHR60_05975</name>
    <name evidence="3" type="ORF">GKD95_06265</name>
</gene>
<proteinExistence type="predicted"/>
<reference evidence="3 6" key="2">
    <citation type="journal article" date="2019" name="Nat. Med.">
        <title>A library of human gut bacterial isolates paired with longitudinal multiomics data enables mechanistic microbiome research.</title>
        <authorList>
            <person name="Poyet M."/>
            <person name="Groussin M."/>
            <person name="Gibbons S.M."/>
            <person name="Avila-Pacheco J."/>
            <person name="Jiang X."/>
            <person name="Kearney S.M."/>
            <person name="Perrotta A.R."/>
            <person name="Berdy B."/>
            <person name="Zhao S."/>
            <person name="Lieberman T.D."/>
            <person name="Swanson P.K."/>
            <person name="Smith M."/>
            <person name="Roesemann S."/>
            <person name="Alexander J.E."/>
            <person name="Rich S.A."/>
            <person name="Livny J."/>
            <person name="Vlamakis H."/>
            <person name="Clish C."/>
            <person name="Bullock K."/>
            <person name="Deik A."/>
            <person name="Scott J."/>
            <person name="Pierce K.A."/>
            <person name="Xavier R.J."/>
            <person name="Alm E.J."/>
        </authorList>
    </citation>
    <scope>NUCLEOTIDE SEQUENCE [LARGE SCALE GENOMIC DNA]</scope>
    <source>
        <strain evidence="3 6">BIOML-A1</strain>
    </source>
</reference>
<dbReference type="Proteomes" id="UP000220904">
    <property type="component" value="Unassembled WGS sequence"/>
</dbReference>
<dbReference type="SUPFAM" id="SSF53955">
    <property type="entry name" value="Lysozyme-like"/>
    <property type="match status" value="1"/>
</dbReference>
<accession>A0A2A7B7L1</accession>
<dbReference type="Pfam" id="PF01464">
    <property type="entry name" value="SLT"/>
    <property type="match status" value="1"/>
</dbReference>
<evidence type="ECO:0000313" key="6">
    <source>
        <dbReference type="Proteomes" id="UP000461506"/>
    </source>
</evidence>
<dbReference type="PANTHER" id="PTHR37423:SF2">
    <property type="entry name" value="MEMBRANE-BOUND LYTIC MUREIN TRANSGLYCOSYLASE C"/>
    <property type="match status" value="1"/>
</dbReference>
<dbReference type="EMBL" id="NOUV01000011">
    <property type="protein sequence ID" value="PDX87288.1"/>
    <property type="molecule type" value="Genomic_DNA"/>
</dbReference>
<dbReference type="InterPro" id="IPR023346">
    <property type="entry name" value="Lysozyme-like_dom_sf"/>
</dbReference>
<keyword evidence="1" id="KW-0812">Transmembrane</keyword>
<evidence type="ECO:0000313" key="3">
    <source>
        <dbReference type="EMBL" id="MSC62948.1"/>
    </source>
</evidence>
<evidence type="ECO:0000313" key="4">
    <source>
        <dbReference type="EMBL" id="PDX87288.1"/>
    </source>
</evidence>
<feature type="domain" description="Transglycosylase SLT" evidence="2">
    <location>
        <begin position="92"/>
        <end position="183"/>
    </location>
</feature>
<dbReference type="Proteomes" id="UP000461506">
    <property type="component" value="Unassembled WGS sequence"/>
</dbReference>
<dbReference type="AlphaFoldDB" id="A0A2A7B7L1"/>
<name>A0A2A7B7L1_9FIRM</name>
<dbReference type="Gene3D" id="1.10.530.10">
    <property type="match status" value="1"/>
</dbReference>
<dbReference type="RefSeq" id="WP_097792177.1">
    <property type="nucleotide sequence ID" value="NZ_NOUV01000011.1"/>
</dbReference>
<evidence type="ECO:0000256" key="1">
    <source>
        <dbReference type="SAM" id="Phobius"/>
    </source>
</evidence>
<protein>
    <submittedName>
        <fullName evidence="3">Transglycosylase SLT domain-containing protein</fullName>
    </submittedName>
</protein>
<keyword evidence="1" id="KW-1133">Transmembrane helix</keyword>
<dbReference type="CDD" id="cd00254">
    <property type="entry name" value="LT-like"/>
    <property type="match status" value="1"/>
</dbReference>
<organism evidence="4 5">
    <name type="scientific">Faecalibacterium prausnitzii</name>
    <dbReference type="NCBI Taxonomy" id="853"/>
    <lineage>
        <taxon>Bacteria</taxon>
        <taxon>Bacillati</taxon>
        <taxon>Bacillota</taxon>
        <taxon>Clostridia</taxon>
        <taxon>Eubacteriales</taxon>
        <taxon>Oscillospiraceae</taxon>
        <taxon>Faecalibacterium</taxon>
    </lineage>
</organism>
<sequence>MNYSKSIKKRSIANRIIISWLVVAVFFSIVGFIIGSITSKHGEPDKTETTVYGQTVDGRVFEGEMSMDWGEGDLNFIPLDVPLDKGLQEFIFYLSAGYNMDFTFVMAVIQQESQYNADVVSKSNDYGLMQINEVNHPYITETLDITNFLDPYENVRAGMFILRKLFEKYETPEKVLMAYNMGETGAGILWEQGIFETNYSKSVLQIQQEMNAELERSSND</sequence>
<evidence type="ECO:0000259" key="2">
    <source>
        <dbReference type="Pfam" id="PF01464"/>
    </source>
</evidence>
<reference evidence="4 5" key="1">
    <citation type="journal article" date="2017" name="Front. Microbiol.">
        <title>New Insights into the Diversity of the Genus Faecalibacterium.</title>
        <authorList>
            <person name="Benevides L."/>
            <person name="Burman S."/>
            <person name="Martin R."/>
            <person name="Robert V."/>
            <person name="Thomas M."/>
            <person name="Miquel S."/>
            <person name="Chain F."/>
            <person name="Sokol H."/>
            <person name="Bermudez-Humaran L.G."/>
            <person name="Morrison M."/>
            <person name="Langella P."/>
            <person name="Azevedo V.A."/>
            <person name="Chatel J.M."/>
            <person name="Soares S."/>
        </authorList>
    </citation>
    <scope>NUCLEOTIDE SEQUENCE [LARGE SCALE GENOMIC DNA]</scope>
    <source>
        <strain evidence="4 5">AHMP21</strain>
    </source>
</reference>
<dbReference type="InterPro" id="IPR008258">
    <property type="entry name" value="Transglycosylase_SLT_dom_1"/>
</dbReference>
<evidence type="ECO:0000313" key="5">
    <source>
        <dbReference type="Proteomes" id="UP000220904"/>
    </source>
</evidence>
<dbReference type="PANTHER" id="PTHR37423">
    <property type="entry name" value="SOLUBLE LYTIC MUREIN TRANSGLYCOSYLASE-RELATED"/>
    <property type="match status" value="1"/>
</dbReference>
<dbReference type="OrthoDB" id="1864076at2"/>